<comment type="caution">
    <text evidence="2">The sequence shown here is derived from an EMBL/GenBank/DDBJ whole genome shotgun (WGS) entry which is preliminary data.</text>
</comment>
<dbReference type="AlphaFoldDB" id="A0AAD8Y9J3"/>
<dbReference type="EMBL" id="JATAAI010000014">
    <property type="protein sequence ID" value="KAK1740945.1"/>
    <property type="molecule type" value="Genomic_DNA"/>
</dbReference>
<accession>A0AAD8Y9J3</accession>
<feature type="signal peptide" evidence="1">
    <location>
        <begin position="1"/>
        <end position="22"/>
    </location>
</feature>
<dbReference type="Proteomes" id="UP001224775">
    <property type="component" value="Unassembled WGS sequence"/>
</dbReference>
<keyword evidence="1" id="KW-0732">Signal</keyword>
<protein>
    <submittedName>
        <fullName evidence="2">Uncharacterized protein</fullName>
    </submittedName>
</protein>
<name>A0AAD8Y9J3_9STRA</name>
<evidence type="ECO:0000313" key="3">
    <source>
        <dbReference type="Proteomes" id="UP001224775"/>
    </source>
</evidence>
<proteinExistence type="predicted"/>
<keyword evidence="3" id="KW-1185">Reference proteome</keyword>
<sequence length="171" mass="18317">MKASLFSAALLINSAAHSPVTAFAFTPSTTAVRSLPSTSQPHKPITAAAPISNTCLKSTTNDETESSTEISKAPTLNGKMVLPLKAMLVGLKGHKVAAVYALLNKNYKRGSGEGWEHVQYIGITKDLTAVLTNEAPQYDTAHVRALSFTYPQKAPWKILQMVEREGAGGDY</sequence>
<feature type="chain" id="PRO_5042184029" evidence="1">
    <location>
        <begin position="23"/>
        <end position="171"/>
    </location>
</feature>
<evidence type="ECO:0000256" key="1">
    <source>
        <dbReference type="SAM" id="SignalP"/>
    </source>
</evidence>
<gene>
    <name evidence="2" type="ORF">QTG54_008197</name>
</gene>
<organism evidence="2 3">
    <name type="scientific">Skeletonema marinoi</name>
    <dbReference type="NCBI Taxonomy" id="267567"/>
    <lineage>
        <taxon>Eukaryota</taxon>
        <taxon>Sar</taxon>
        <taxon>Stramenopiles</taxon>
        <taxon>Ochrophyta</taxon>
        <taxon>Bacillariophyta</taxon>
        <taxon>Coscinodiscophyceae</taxon>
        <taxon>Thalassiosirophycidae</taxon>
        <taxon>Thalassiosirales</taxon>
        <taxon>Skeletonemataceae</taxon>
        <taxon>Skeletonema</taxon>
        <taxon>Skeletonema marinoi-dohrnii complex</taxon>
    </lineage>
</organism>
<evidence type="ECO:0000313" key="2">
    <source>
        <dbReference type="EMBL" id="KAK1740945.1"/>
    </source>
</evidence>
<reference evidence="2" key="1">
    <citation type="submission" date="2023-06" db="EMBL/GenBank/DDBJ databases">
        <title>Survivors Of The Sea: Transcriptome response of Skeletonema marinoi to long-term dormancy.</title>
        <authorList>
            <person name="Pinder M.I.M."/>
            <person name="Kourtchenko O."/>
            <person name="Robertson E.K."/>
            <person name="Larsson T."/>
            <person name="Maumus F."/>
            <person name="Osuna-Cruz C.M."/>
            <person name="Vancaester E."/>
            <person name="Stenow R."/>
            <person name="Vandepoele K."/>
            <person name="Ploug H."/>
            <person name="Bruchert V."/>
            <person name="Godhe A."/>
            <person name="Topel M."/>
        </authorList>
    </citation>
    <scope>NUCLEOTIDE SEQUENCE</scope>
    <source>
        <strain evidence="2">R05AC</strain>
    </source>
</reference>